<feature type="repeat" description="WD" evidence="4">
    <location>
        <begin position="25"/>
        <end position="66"/>
    </location>
</feature>
<dbReference type="GO" id="GO:0006406">
    <property type="term" value="P:mRNA export from nucleus"/>
    <property type="evidence" value="ECO:0000318"/>
    <property type="project" value="GO_Central"/>
</dbReference>
<keyword evidence="6" id="KW-1185">Reference proteome</keyword>
<dbReference type="InterPro" id="IPR036322">
    <property type="entry name" value="WD40_repeat_dom_sf"/>
</dbReference>
<evidence type="ECO:0000256" key="3">
    <source>
        <dbReference type="ARBA" id="ARBA00046343"/>
    </source>
</evidence>
<keyword evidence="1 4" id="KW-0853">WD repeat</keyword>
<evidence type="ECO:0000256" key="4">
    <source>
        <dbReference type="PROSITE-ProRule" id="PRU00221"/>
    </source>
</evidence>
<dbReference type="Pfam" id="PF25174">
    <property type="entry name" value="Beta-prop_THOC3"/>
    <property type="match status" value="1"/>
</dbReference>
<dbReference type="Gene3D" id="2.130.10.10">
    <property type="entry name" value="YVTN repeat-like/Quinoprotein amine dehydrogenase"/>
    <property type="match status" value="2"/>
</dbReference>
<dbReference type="InterPro" id="IPR040132">
    <property type="entry name" value="Tex1/THOC3"/>
</dbReference>
<evidence type="ECO:0000256" key="1">
    <source>
        <dbReference type="ARBA" id="ARBA00022574"/>
    </source>
</evidence>
<keyword evidence="2" id="KW-0677">Repeat</keyword>
<dbReference type="SMART" id="SM00320">
    <property type="entry name" value="WD40"/>
    <property type="match status" value="5"/>
</dbReference>
<dbReference type="InterPro" id="IPR015943">
    <property type="entry name" value="WD40/YVTN_repeat-like_dom_sf"/>
</dbReference>
<protein>
    <submittedName>
        <fullName evidence="5">WD40 repeat protein</fullName>
    </submittedName>
</protein>
<dbReference type="EMBL" id="DF237062">
    <property type="protein sequence ID" value="GAQ82492.1"/>
    <property type="molecule type" value="Genomic_DNA"/>
</dbReference>
<dbReference type="OrthoDB" id="340259at2759"/>
<dbReference type="OMA" id="WNADGRH"/>
<evidence type="ECO:0000256" key="2">
    <source>
        <dbReference type="ARBA" id="ARBA00022737"/>
    </source>
</evidence>
<dbReference type="InterPro" id="IPR019775">
    <property type="entry name" value="WD40_repeat_CS"/>
</dbReference>
<organism evidence="5 6">
    <name type="scientific">Klebsormidium nitens</name>
    <name type="common">Green alga</name>
    <name type="synonym">Ulothrix nitens</name>
    <dbReference type="NCBI Taxonomy" id="105231"/>
    <lineage>
        <taxon>Eukaryota</taxon>
        <taxon>Viridiplantae</taxon>
        <taxon>Streptophyta</taxon>
        <taxon>Klebsormidiophyceae</taxon>
        <taxon>Klebsormidiales</taxon>
        <taxon>Klebsormidiaceae</taxon>
        <taxon>Klebsormidium</taxon>
    </lineage>
</organism>
<dbReference type="PROSITE" id="PS50082">
    <property type="entry name" value="WD_REPEATS_2"/>
    <property type="match status" value="3"/>
</dbReference>
<dbReference type="InterPro" id="IPR020472">
    <property type="entry name" value="WD40_PAC1"/>
</dbReference>
<dbReference type="SUPFAM" id="SSF50978">
    <property type="entry name" value="WD40 repeat-like"/>
    <property type="match status" value="1"/>
</dbReference>
<dbReference type="GO" id="GO:0000445">
    <property type="term" value="C:THO complex part of transcription export complex"/>
    <property type="evidence" value="ECO:0000318"/>
    <property type="project" value="GO_Central"/>
</dbReference>
<feature type="repeat" description="WD" evidence="4">
    <location>
        <begin position="71"/>
        <end position="113"/>
    </location>
</feature>
<dbReference type="STRING" id="105231.A0A0U9HJH8"/>
<proteinExistence type="inferred from homology"/>
<gene>
    <name evidence="5" type="ORF">KFL_001130110</name>
</gene>
<evidence type="ECO:0000313" key="5">
    <source>
        <dbReference type="EMBL" id="GAQ82492.1"/>
    </source>
</evidence>
<name>A0A0U9HJH8_KLENI</name>
<sequence length="356" mass="39812">MDSRGFGPLDPENNLFKGNARTVELRGHRKQCQGVAWSGDGRKLASTSYDTTVRIWHLESGSFNFKRNQELVGHKEASIQVAWDPTHHDKVASIGADGYVRVWDTRSGKCIQDLNLGNGCINLAYRPDGTHLAVGDSKDVISFIDTRKFRTVESRQWKSEANEFMWDRTGDLFLVVNGYGSVDVFAYPSLAQVDTVTAHTGSIYAIAGDKAGRHMAIGGNDGLVSIWDLSEMICLRTITEHEYNIRSIKISPDGKYVASGAESFILVSELETAKPLYKLPGTQSLAWHPSENLIAYAEYHDSDRSTPGHVAVFGFSGQPAPYESRPEPRAEPRFNFRMESNYPPRNHYMGYGRSYY</sequence>
<dbReference type="PANTHER" id="PTHR22839:SF0">
    <property type="entry name" value="THO COMPLEX SUBUNIT 3"/>
    <property type="match status" value="1"/>
</dbReference>
<dbReference type="InterPro" id="IPR001680">
    <property type="entry name" value="WD40_rpt"/>
</dbReference>
<accession>A0A0U9HJH8</accession>
<dbReference type="Proteomes" id="UP000054558">
    <property type="component" value="Unassembled WGS sequence"/>
</dbReference>
<comment type="similarity">
    <text evidence="3">Belongs to the THOC3 family.</text>
</comment>
<dbReference type="PROSITE" id="PS00678">
    <property type="entry name" value="WD_REPEATS_1"/>
    <property type="match status" value="2"/>
</dbReference>
<dbReference type="AlphaFoldDB" id="A0A0U9HJH8"/>
<reference evidence="5 6" key="1">
    <citation type="journal article" date="2014" name="Nat. Commun.">
        <title>Klebsormidium flaccidum genome reveals primary factors for plant terrestrial adaptation.</title>
        <authorList>
            <person name="Hori K."/>
            <person name="Maruyama F."/>
            <person name="Fujisawa T."/>
            <person name="Togashi T."/>
            <person name="Yamamoto N."/>
            <person name="Seo M."/>
            <person name="Sato S."/>
            <person name="Yamada T."/>
            <person name="Mori H."/>
            <person name="Tajima N."/>
            <person name="Moriyama T."/>
            <person name="Ikeuchi M."/>
            <person name="Watanabe M."/>
            <person name="Wada H."/>
            <person name="Kobayashi K."/>
            <person name="Saito M."/>
            <person name="Masuda T."/>
            <person name="Sasaki-Sekimoto Y."/>
            <person name="Mashiguchi K."/>
            <person name="Awai K."/>
            <person name="Shimojima M."/>
            <person name="Masuda S."/>
            <person name="Iwai M."/>
            <person name="Nobusawa T."/>
            <person name="Narise T."/>
            <person name="Kondo S."/>
            <person name="Saito H."/>
            <person name="Sato R."/>
            <person name="Murakawa M."/>
            <person name="Ihara Y."/>
            <person name="Oshima-Yamada Y."/>
            <person name="Ohtaka K."/>
            <person name="Satoh M."/>
            <person name="Sonobe K."/>
            <person name="Ishii M."/>
            <person name="Ohtani R."/>
            <person name="Kanamori-Sato M."/>
            <person name="Honoki R."/>
            <person name="Miyazaki D."/>
            <person name="Mochizuki H."/>
            <person name="Umetsu J."/>
            <person name="Higashi K."/>
            <person name="Shibata D."/>
            <person name="Kamiya Y."/>
            <person name="Sato N."/>
            <person name="Nakamura Y."/>
            <person name="Tabata S."/>
            <person name="Ida S."/>
            <person name="Kurokawa K."/>
            <person name="Ohta H."/>
        </authorList>
    </citation>
    <scope>NUCLEOTIDE SEQUENCE [LARGE SCALE GENOMIC DNA]</scope>
    <source>
        <strain evidence="5 6">NIES-2285</strain>
    </source>
</reference>
<dbReference type="PANTHER" id="PTHR22839">
    <property type="entry name" value="THO COMPLEX SUBUNIT 3 THO3"/>
    <property type="match status" value="1"/>
</dbReference>
<dbReference type="PRINTS" id="PR00320">
    <property type="entry name" value="GPROTEINBRPT"/>
</dbReference>
<evidence type="ECO:0000313" key="6">
    <source>
        <dbReference type="Proteomes" id="UP000054558"/>
    </source>
</evidence>
<feature type="repeat" description="WD" evidence="4">
    <location>
        <begin position="196"/>
        <end position="237"/>
    </location>
</feature>
<dbReference type="PROSITE" id="PS50294">
    <property type="entry name" value="WD_REPEATS_REGION"/>
    <property type="match status" value="3"/>
</dbReference>